<sequence>MHDSLQEMGRQIVLREFPDEPGWCSRLWFREDANHVLSKNTGTEAIEGIVLHPSDPGVQVHANAKSFSKMVKLRYLKISNVRLYNGLEDLPNSLRILKWTGYPLTYFPSHFNPEKLLELKMCHSCIKHFRMGTKPLHNLKTIKLSHSLNLVSTPNFKGMPNLEVLILEGCTRLFEVDPSIQVLERPTLLNLKDGKNLAHLPSSVGCLKSLKVLNLFGCSRISNVECLEKLDVSGTAISEPPSKLYLLKNRYIEFIYLFIYF</sequence>
<name>A0A6P5SM24_PRUAV</name>
<dbReference type="RefSeq" id="XP_021814636.1">
    <property type="nucleotide sequence ID" value="XM_021958944.1"/>
</dbReference>
<dbReference type="GO" id="GO:0006952">
    <property type="term" value="P:defense response"/>
    <property type="evidence" value="ECO:0007669"/>
    <property type="project" value="InterPro"/>
</dbReference>
<dbReference type="InterPro" id="IPR044974">
    <property type="entry name" value="Disease_R_plants"/>
</dbReference>
<organism evidence="1 2">
    <name type="scientific">Prunus avium</name>
    <name type="common">Cherry</name>
    <name type="synonym">Cerasus avium</name>
    <dbReference type="NCBI Taxonomy" id="42229"/>
    <lineage>
        <taxon>Eukaryota</taxon>
        <taxon>Viridiplantae</taxon>
        <taxon>Streptophyta</taxon>
        <taxon>Embryophyta</taxon>
        <taxon>Tracheophyta</taxon>
        <taxon>Spermatophyta</taxon>
        <taxon>Magnoliopsida</taxon>
        <taxon>eudicotyledons</taxon>
        <taxon>Gunneridae</taxon>
        <taxon>Pentapetalae</taxon>
        <taxon>rosids</taxon>
        <taxon>fabids</taxon>
        <taxon>Rosales</taxon>
        <taxon>Rosaceae</taxon>
        <taxon>Amygdaloideae</taxon>
        <taxon>Amygdaleae</taxon>
        <taxon>Prunus</taxon>
    </lineage>
</organism>
<gene>
    <name evidence="2" type="primary">LOC110757357</name>
</gene>
<keyword evidence="1" id="KW-1185">Reference proteome</keyword>
<dbReference type="AlphaFoldDB" id="A0A6P5SM24"/>
<dbReference type="SUPFAM" id="SSF52058">
    <property type="entry name" value="L domain-like"/>
    <property type="match status" value="1"/>
</dbReference>
<proteinExistence type="predicted"/>
<evidence type="ECO:0000313" key="2">
    <source>
        <dbReference type="RefSeq" id="XP_021814636.1"/>
    </source>
</evidence>
<dbReference type="GeneID" id="110757357"/>
<dbReference type="Proteomes" id="UP000515124">
    <property type="component" value="Unplaced"/>
</dbReference>
<reference evidence="2" key="1">
    <citation type="submission" date="2025-08" db="UniProtKB">
        <authorList>
            <consortium name="RefSeq"/>
        </authorList>
    </citation>
    <scope>IDENTIFICATION</scope>
</reference>
<dbReference type="Gene3D" id="3.80.10.10">
    <property type="entry name" value="Ribonuclease Inhibitor"/>
    <property type="match status" value="1"/>
</dbReference>
<protein>
    <submittedName>
        <fullName evidence="2">Probable WRKY transcription factor 19 isoform X1</fullName>
    </submittedName>
</protein>
<evidence type="ECO:0000313" key="1">
    <source>
        <dbReference type="Proteomes" id="UP000515124"/>
    </source>
</evidence>
<dbReference type="InterPro" id="IPR032675">
    <property type="entry name" value="LRR_dom_sf"/>
</dbReference>
<dbReference type="PANTHER" id="PTHR11017">
    <property type="entry name" value="LEUCINE-RICH REPEAT-CONTAINING PROTEIN"/>
    <property type="match status" value="1"/>
</dbReference>
<accession>A0A6P5SM24</accession>
<dbReference type="KEGG" id="pavi:110757357"/>
<dbReference type="PANTHER" id="PTHR11017:SF527">
    <property type="entry name" value="TMV RESISTANCE PROTEIN N-LIKE"/>
    <property type="match status" value="1"/>
</dbReference>